<dbReference type="PROSITE" id="PS01116">
    <property type="entry name" value="XANTH_URACIL_PERMASE"/>
    <property type="match status" value="1"/>
</dbReference>
<keyword evidence="10" id="KW-1185">Reference proteome</keyword>
<feature type="transmembrane region" description="Helical" evidence="8">
    <location>
        <begin position="155"/>
        <end position="175"/>
    </location>
</feature>
<dbReference type="EMBL" id="BAWO01000031">
    <property type="protein sequence ID" value="GAJ40079.1"/>
    <property type="molecule type" value="Genomic_DNA"/>
</dbReference>
<keyword evidence="6 8" id="KW-1133">Transmembrane helix</keyword>
<dbReference type="GO" id="GO:0042907">
    <property type="term" value="F:xanthine transmembrane transporter activity"/>
    <property type="evidence" value="ECO:0007669"/>
    <property type="project" value="TreeGrafter"/>
</dbReference>
<dbReference type="Pfam" id="PF00860">
    <property type="entry name" value="Xan_ur_permease"/>
    <property type="match status" value="1"/>
</dbReference>
<feature type="transmembrane region" description="Helical" evidence="8">
    <location>
        <begin position="398"/>
        <end position="417"/>
    </location>
</feature>
<accession>A0A023DFK0</accession>
<evidence type="ECO:0000256" key="5">
    <source>
        <dbReference type="ARBA" id="ARBA00022692"/>
    </source>
</evidence>
<keyword evidence="5 8" id="KW-0812">Transmembrane</keyword>
<feature type="transmembrane region" description="Helical" evidence="8">
    <location>
        <begin position="363"/>
        <end position="386"/>
    </location>
</feature>
<gene>
    <name evidence="9" type="primary">pbuX</name>
    <name evidence="9" type="ORF">GCA01S_031_00850</name>
</gene>
<keyword evidence="7 8" id="KW-0472">Membrane</keyword>
<dbReference type="InterPro" id="IPR017588">
    <property type="entry name" value="UacT-like"/>
</dbReference>
<name>A0A023DFK0_9BACL</name>
<reference evidence="9 10" key="1">
    <citation type="submission" date="2014-04" db="EMBL/GenBank/DDBJ databases">
        <title>Whole genome shotgun sequence of Geobacillus caldoxylosilyticus NBRC 107762.</title>
        <authorList>
            <person name="Hosoyama A."/>
            <person name="Hosoyama Y."/>
            <person name="Katano-Makiyama Y."/>
            <person name="Tsuchikane K."/>
            <person name="Ohji S."/>
            <person name="Ichikawa N."/>
            <person name="Yamazoe A."/>
            <person name="Fujita N."/>
        </authorList>
    </citation>
    <scope>NUCLEOTIDE SEQUENCE [LARGE SCALE GENOMIC DNA]</scope>
    <source>
        <strain evidence="9 10">NBRC 107762</strain>
    </source>
</reference>
<keyword evidence="4" id="KW-1003">Cell membrane</keyword>
<evidence type="ECO:0000256" key="4">
    <source>
        <dbReference type="ARBA" id="ARBA00022475"/>
    </source>
</evidence>
<dbReference type="InterPro" id="IPR006043">
    <property type="entry name" value="NCS2"/>
</dbReference>
<dbReference type="NCBIfam" id="TIGR03173">
    <property type="entry name" value="pbuX"/>
    <property type="match status" value="1"/>
</dbReference>
<evidence type="ECO:0000256" key="6">
    <source>
        <dbReference type="ARBA" id="ARBA00022989"/>
    </source>
</evidence>
<feature type="transmembrane region" description="Helical" evidence="8">
    <location>
        <begin position="92"/>
        <end position="112"/>
    </location>
</feature>
<sequence>MKPLQLCSLGVQHVLAMYAGAIIVPLIVGGALHLTSEQLTYLVAIDLFTCGVATLLQVWKNKFFGIGLPVMLGCTFTAVGPMIAIGQQYGLSAVYGAIISAGLFVVIIAKYFSKLRVLFPPIVTGSVVTVIGLTLVPAAMNNMAGGQGAKDFGDISNIALSFGVLALIVILYRFFTGFIRSISILLGMVIGTIAAALMGKVDVGAVAEASWVHLPHVFYFGIPTFNATAILTMILVALVNLVESTGVYFALGDICSRKLTDNDLASGYRAEGLAMVIGGLLNAFPYTTYSQNVGLVQLSGVKTRRVIYAAGIMLIVLGLVPKIAALATIIPAPVLGGAMLAMFGMVIAYGIKMLSQVEFASQENLFIIACSVGMGLGVTAVPNLFAELPASIRILTDSGIVAGSLTAIVLNILFHVLPNKKRVKSASSVYQQQVS</sequence>
<feature type="transmembrane region" description="Helical" evidence="8">
    <location>
        <begin position="63"/>
        <end position="86"/>
    </location>
</feature>
<dbReference type="PANTHER" id="PTHR42810:SF4">
    <property type="entry name" value="URIC ACID TRANSPORTER UACT"/>
    <property type="match status" value="1"/>
</dbReference>
<organism evidence="9 10">
    <name type="scientific">Parageobacillus caldoxylosilyticus NBRC 107762</name>
    <dbReference type="NCBI Taxonomy" id="1220594"/>
    <lineage>
        <taxon>Bacteria</taxon>
        <taxon>Bacillati</taxon>
        <taxon>Bacillota</taxon>
        <taxon>Bacilli</taxon>
        <taxon>Bacillales</taxon>
        <taxon>Anoxybacillaceae</taxon>
        <taxon>Saccharococcus</taxon>
    </lineage>
</organism>
<dbReference type="PANTHER" id="PTHR42810">
    <property type="entry name" value="PURINE PERMEASE C1399.01C-RELATED"/>
    <property type="match status" value="1"/>
</dbReference>
<dbReference type="AlphaFoldDB" id="A0A023DFK0"/>
<dbReference type="OrthoDB" id="9805749at2"/>
<feature type="transmembrane region" description="Helical" evidence="8">
    <location>
        <begin position="12"/>
        <end position="32"/>
    </location>
</feature>
<feature type="transmembrane region" description="Helical" evidence="8">
    <location>
        <begin position="119"/>
        <end position="140"/>
    </location>
</feature>
<feature type="transmembrane region" description="Helical" evidence="8">
    <location>
        <begin position="38"/>
        <end position="56"/>
    </location>
</feature>
<evidence type="ECO:0000256" key="7">
    <source>
        <dbReference type="ARBA" id="ARBA00023136"/>
    </source>
</evidence>
<feature type="transmembrane region" description="Helical" evidence="8">
    <location>
        <begin position="182"/>
        <end position="198"/>
    </location>
</feature>
<dbReference type="RefSeq" id="WP_042409565.1">
    <property type="nucleotide sequence ID" value="NZ_BAWO01000031.1"/>
</dbReference>
<dbReference type="InterPro" id="IPR006042">
    <property type="entry name" value="Xan_ur_permease"/>
</dbReference>
<evidence type="ECO:0000313" key="10">
    <source>
        <dbReference type="Proteomes" id="UP000023561"/>
    </source>
</evidence>
<feature type="transmembrane region" description="Helical" evidence="8">
    <location>
        <begin position="330"/>
        <end position="351"/>
    </location>
</feature>
<evidence type="ECO:0000256" key="3">
    <source>
        <dbReference type="ARBA" id="ARBA00022448"/>
    </source>
</evidence>
<dbReference type="NCBIfam" id="TIGR00801">
    <property type="entry name" value="ncs2"/>
    <property type="match status" value="1"/>
</dbReference>
<dbReference type="Proteomes" id="UP000023561">
    <property type="component" value="Unassembled WGS sequence"/>
</dbReference>
<keyword evidence="3" id="KW-0813">Transport</keyword>
<dbReference type="GO" id="GO:0005886">
    <property type="term" value="C:plasma membrane"/>
    <property type="evidence" value="ECO:0007669"/>
    <property type="project" value="UniProtKB-SubCell"/>
</dbReference>
<protein>
    <submittedName>
        <fullName evidence="9">Xanthine permease</fullName>
    </submittedName>
</protein>
<evidence type="ECO:0000256" key="8">
    <source>
        <dbReference type="SAM" id="Phobius"/>
    </source>
</evidence>
<dbReference type="NCBIfam" id="NF037981">
    <property type="entry name" value="NCS2_1"/>
    <property type="match status" value="1"/>
</dbReference>
<comment type="subcellular location">
    <subcellularLocation>
        <location evidence="1">Cell membrane</location>
        <topology evidence="1">Multi-pass membrane protein</topology>
    </subcellularLocation>
</comment>
<comment type="similarity">
    <text evidence="2">Belongs to the nucleobase:cation symporter-2 (NCS2) (TC 2.A.40) family.</text>
</comment>
<evidence type="ECO:0000256" key="2">
    <source>
        <dbReference type="ARBA" id="ARBA00008821"/>
    </source>
</evidence>
<evidence type="ECO:0000256" key="1">
    <source>
        <dbReference type="ARBA" id="ARBA00004651"/>
    </source>
</evidence>
<proteinExistence type="inferred from homology"/>
<comment type="caution">
    <text evidence="9">The sequence shown here is derived from an EMBL/GenBank/DDBJ whole genome shotgun (WGS) entry which is preliminary data.</text>
</comment>
<feature type="transmembrane region" description="Helical" evidence="8">
    <location>
        <begin position="218"/>
        <end position="242"/>
    </location>
</feature>
<feature type="transmembrane region" description="Helical" evidence="8">
    <location>
        <begin position="306"/>
        <end position="324"/>
    </location>
</feature>
<evidence type="ECO:0000313" key="9">
    <source>
        <dbReference type="EMBL" id="GAJ40079.1"/>
    </source>
</evidence>